<sequence length="475" mass="52098">MVRAAPIPLQMPDRHDVGPSSLIQCSHGASNNPLNFYSTTSATAHKDWLPMYRSRFRLHISGVPGSRAGASASPGASSTHADARGSPVRPQDQDVPAAPRVVRKQQTGYSKNCLSFVEYSPAVDEIEHKQVPPAPSWFSVDAFKTSHSLSYKYPAKPNNDAFAKTEFVAQQILDSGFTRLPKHKVTDQGRRFDMGESEMKSKFLPSAHVLRDPTVDKSKLVASASAYTSDTGHIEAFGIETGSAFAKPPAVPLRPPPGEPIRVFPVRMDPDGFTRSESGRILDSKTNPPGILSERTLGHIRHSDPTKWMMMHETGQSTSNYVHHELHPMDETMALRKQCISIGVKQEAGSIRNNRPYIETFETAPRARFTTETAEKFASPKDITGVKPEVCNGMTRSGFTSSNKFQYVFPVPDRAKLIYRLVPSASRLTCNSLGEQLATLHPTVAAHRHRQDDNVLAPKPTNSSIGAGIKTGPSH</sequence>
<evidence type="ECO:0000256" key="1">
    <source>
        <dbReference type="SAM" id="MobiDB-lite"/>
    </source>
</evidence>
<evidence type="ECO:0000313" key="3">
    <source>
        <dbReference type="Proteomes" id="UP001527925"/>
    </source>
</evidence>
<feature type="compositionally biased region" description="Low complexity" evidence="1">
    <location>
        <begin position="65"/>
        <end position="78"/>
    </location>
</feature>
<reference evidence="2 3" key="1">
    <citation type="submission" date="2023-09" db="EMBL/GenBank/DDBJ databases">
        <title>Pangenome analysis of Batrachochytrium dendrobatidis and related Chytrids.</title>
        <authorList>
            <person name="Yacoub M.N."/>
            <person name="Stajich J.E."/>
            <person name="James T.Y."/>
        </authorList>
    </citation>
    <scope>NUCLEOTIDE SEQUENCE [LARGE SCALE GENOMIC DNA]</scope>
    <source>
        <strain evidence="2 3">JEL0888</strain>
    </source>
</reference>
<keyword evidence="3" id="KW-1185">Reference proteome</keyword>
<proteinExistence type="predicted"/>
<name>A0ABR4N8K0_9FUNG</name>
<accession>A0ABR4N8K0</accession>
<protein>
    <submittedName>
        <fullName evidence="2">Uncharacterized protein</fullName>
    </submittedName>
</protein>
<dbReference type="EMBL" id="JADGIZ020000021">
    <property type="protein sequence ID" value="KAL2915779.1"/>
    <property type="molecule type" value="Genomic_DNA"/>
</dbReference>
<evidence type="ECO:0000313" key="2">
    <source>
        <dbReference type="EMBL" id="KAL2915779.1"/>
    </source>
</evidence>
<comment type="caution">
    <text evidence="2">The sequence shown here is derived from an EMBL/GenBank/DDBJ whole genome shotgun (WGS) entry which is preliminary data.</text>
</comment>
<organism evidence="2 3">
    <name type="scientific">Polyrhizophydium stewartii</name>
    <dbReference type="NCBI Taxonomy" id="2732419"/>
    <lineage>
        <taxon>Eukaryota</taxon>
        <taxon>Fungi</taxon>
        <taxon>Fungi incertae sedis</taxon>
        <taxon>Chytridiomycota</taxon>
        <taxon>Chytridiomycota incertae sedis</taxon>
        <taxon>Chytridiomycetes</taxon>
        <taxon>Rhizophydiales</taxon>
        <taxon>Rhizophydiales incertae sedis</taxon>
        <taxon>Polyrhizophydium</taxon>
    </lineage>
</organism>
<gene>
    <name evidence="2" type="ORF">HK105_204726</name>
</gene>
<feature type="region of interest" description="Disordered" evidence="1">
    <location>
        <begin position="454"/>
        <end position="475"/>
    </location>
</feature>
<feature type="region of interest" description="Disordered" evidence="1">
    <location>
        <begin position="65"/>
        <end position="104"/>
    </location>
</feature>
<dbReference type="Proteomes" id="UP001527925">
    <property type="component" value="Unassembled WGS sequence"/>
</dbReference>